<accession>A0ABZ0VCS6</accession>
<evidence type="ECO:0000313" key="2">
    <source>
        <dbReference type="Proteomes" id="UP001324533"/>
    </source>
</evidence>
<organism evidence="1 2">
    <name type="scientific">Microbacterium invictum</name>
    <dbReference type="NCBI Taxonomy" id="515415"/>
    <lineage>
        <taxon>Bacteria</taxon>
        <taxon>Bacillati</taxon>
        <taxon>Actinomycetota</taxon>
        <taxon>Actinomycetes</taxon>
        <taxon>Micrococcales</taxon>
        <taxon>Microbacteriaceae</taxon>
        <taxon>Microbacterium</taxon>
    </lineage>
</organism>
<dbReference type="PANTHER" id="PTHR37816">
    <property type="entry name" value="YALI0E33011P"/>
    <property type="match status" value="1"/>
</dbReference>
<dbReference type="InterPro" id="IPR027417">
    <property type="entry name" value="P-loop_NTPase"/>
</dbReference>
<dbReference type="EMBL" id="CP139779">
    <property type="protein sequence ID" value="WQB71441.1"/>
    <property type="molecule type" value="Genomic_DNA"/>
</dbReference>
<dbReference type="SUPFAM" id="SSF52540">
    <property type="entry name" value="P-loop containing nucleoside triphosphate hydrolases"/>
    <property type="match status" value="1"/>
</dbReference>
<dbReference type="Proteomes" id="UP001324533">
    <property type="component" value="Chromosome"/>
</dbReference>
<reference evidence="1 2" key="1">
    <citation type="submission" date="2023-06" db="EMBL/GenBank/DDBJ databases">
        <title>Rock-solubilizing bacteria, Microbacterium invictum, promotes re-establishment of vegetation in rocky wasteland by accelerating rock bio-weathering and reshaping soil bacterial community.</title>
        <authorList>
            <person name="Liu C."/>
        </authorList>
    </citation>
    <scope>NUCLEOTIDE SEQUENCE [LARGE SCALE GENOMIC DNA]</scope>
    <source>
        <strain evidence="1 2">X-18</strain>
    </source>
</reference>
<dbReference type="PANTHER" id="PTHR37816:SF1">
    <property type="entry name" value="TOXIN"/>
    <property type="match status" value="1"/>
</dbReference>
<dbReference type="InterPro" id="IPR052922">
    <property type="entry name" value="Cytidylate_Kinase-2"/>
</dbReference>
<proteinExistence type="predicted"/>
<dbReference type="Gene3D" id="3.40.50.300">
    <property type="entry name" value="P-loop containing nucleotide triphosphate hydrolases"/>
    <property type="match status" value="1"/>
</dbReference>
<dbReference type="CDD" id="cd02019">
    <property type="entry name" value="NK"/>
    <property type="match status" value="1"/>
</dbReference>
<name>A0ABZ0VCS6_9MICO</name>
<keyword evidence="2" id="KW-1185">Reference proteome</keyword>
<gene>
    <name evidence="1" type="ORF">T9R20_05615</name>
</gene>
<dbReference type="RefSeq" id="WP_322411558.1">
    <property type="nucleotide sequence ID" value="NZ_CP139779.1"/>
</dbReference>
<sequence>MLDFDDPLPRRPRRVAIAGVSGAGKTTLAARIAEIIEAPHTEIDGLFHGAGWTERPEFLDDVKRLVAGESWVTEWQYAPARPLITARAELLIWLDLPYWSCVLPRVVRRTLRRRLRREELWNGNIEPALHTFFTDREHIVRWSLSTRRKYDERIPHLAEQDVSPTVVRLHSQSEVERWLAGPLRTSAGVP</sequence>
<evidence type="ECO:0000313" key="1">
    <source>
        <dbReference type="EMBL" id="WQB71441.1"/>
    </source>
</evidence>
<protein>
    <submittedName>
        <fullName evidence="1">AAA family ATPase</fullName>
    </submittedName>
</protein>